<dbReference type="EMBL" id="BQNB010018594">
    <property type="protein sequence ID" value="GJT76105.1"/>
    <property type="molecule type" value="Genomic_DNA"/>
</dbReference>
<organism evidence="2 3">
    <name type="scientific">Tanacetum coccineum</name>
    <dbReference type="NCBI Taxonomy" id="301880"/>
    <lineage>
        <taxon>Eukaryota</taxon>
        <taxon>Viridiplantae</taxon>
        <taxon>Streptophyta</taxon>
        <taxon>Embryophyta</taxon>
        <taxon>Tracheophyta</taxon>
        <taxon>Spermatophyta</taxon>
        <taxon>Magnoliopsida</taxon>
        <taxon>eudicotyledons</taxon>
        <taxon>Gunneridae</taxon>
        <taxon>Pentapetalae</taxon>
        <taxon>asterids</taxon>
        <taxon>campanulids</taxon>
        <taxon>Asterales</taxon>
        <taxon>Asteraceae</taxon>
        <taxon>Asteroideae</taxon>
        <taxon>Anthemideae</taxon>
        <taxon>Anthemidinae</taxon>
        <taxon>Tanacetum</taxon>
    </lineage>
</organism>
<evidence type="ECO:0000256" key="1">
    <source>
        <dbReference type="SAM" id="MobiDB-lite"/>
    </source>
</evidence>
<protein>
    <submittedName>
        <fullName evidence="2">Uncharacterized protein</fullName>
    </submittedName>
</protein>
<dbReference type="Proteomes" id="UP001151760">
    <property type="component" value="Unassembled WGS sequence"/>
</dbReference>
<keyword evidence="3" id="KW-1185">Reference proteome</keyword>
<feature type="region of interest" description="Disordered" evidence="1">
    <location>
        <begin position="1"/>
        <end position="49"/>
    </location>
</feature>
<gene>
    <name evidence="2" type="ORF">Tco_1042830</name>
</gene>
<name>A0ABQ5GKU4_9ASTR</name>
<reference evidence="2" key="2">
    <citation type="submission" date="2022-01" db="EMBL/GenBank/DDBJ databases">
        <authorList>
            <person name="Yamashiro T."/>
            <person name="Shiraishi A."/>
            <person name="Satake H."/>
            <person name="Nakayama K."/>
        </authorList>
    </citation>
    <scope>NUCLEOTIDE SEQUENCE</scope>
</reference>
<accession>A0ABQ5GKU4</accession>
<reference evidence="2" key="1">
    <citation type="journal article" date="2022" name="Int. J. Mol. Sci.">
        <title>Draft Genome of Tanacetum Coccineum: Genomic Comparison of Closely Related Tanacetum-Family Plants.</title>
        <authorList>
            <person name="Yamashiro T."/>
            <person name="Shiraishi A."/>
            <person name="Nakayama K."/>
            <person name="Satake H."/>
        </authorList>
    </citation>
    <scope>NUCLEOTIDE SEQUENCE</scope>
</reference>
<evidence type="ECO:0000313" key="3">
    <source>
        <dbReference type="Proteomes" id="UP001151760"/>
    </source>
</evidence>
<evidence type="ECO:0000313" key="2">
    <source>
        <dbReference type="EMBL" id="GJT76105.1"/>
    </source>
</evidence>
<feature type="compositionally biased region" description="Basic and acidic residues" evidence="1">
    <location>
        <begin position="147"/>
        <end position="166"/>
    </location>
</feature>
<proteinExistence type="predicted"/>
<feature type="compositionally biased region" description="Polar residues" evidence="1">
    <location>
        <begin position="13"/>
        <end position="49"/>
    </location>
</feature>
<comment type="caution">
    <text evidence="2">The sequence shown here is derived from an EMBL/GenBank/DDBJ whole genome shotgun (WGS) entry which is preliminary data.</text>
</comment>
<feature type="region of interest" description="Disordered" evidence="1">
    <location>
        <begin position="140"/>
        <end position="175"/>
    </location>
</feature>
<sequence>MDEGKKQIPFTYNHPQSKIETTKGVSSTKGDTGSQTGHSVKETQSSSGMDSNLIQPSFYLCASIIIHSESASKHDVLASSKTGADFGLFALKDSISQTTGNDEGPNKLSLDHMFVGTNPSLLVDKTKSTGDGLKIAHTETCTNSESSETKKESKVDEDVAFGDDKFNTSPNLSSSYDTKKEIKLEDLSKLVQDVGTDFIDLVSPEDDEPS</sequence>